<dbReference type="AlphaFoldDB" id="A0A5D0RLV8"/>
<evidence type="ECO:0000313" key="2">
    <source>
        <dbReference type="EMBL" id="TYB81534.1"/>
    </source>
</evidence>
<feature type="transmembrane region" description="Helical" evidence="1">
    <location>
        <begin position="6"/>
        <end position="28"/>
    </location>
</feature>
<dbReference type="EMBL" id="VSIY01000006">
    <property type="protein sequence ID" value="TYB81534.1"/>
    <property type="molecule type" value="Genomic_DNA"/>
</dbReference>
<dbReference type="Pfam" id="PF12966">
    <property type="entry name" value="AtpR"/>
    <property type="match status" value="1"/>
</dbReference>
<evidence type="ECO:0000256" key="1">
    <source>
        <dbReference type="SAM" id="Phobius"/>
    </source>
</evidence>
<accession>A0A5D0RLV8</accession>
<reference evidence="2 3" key="1">
    <citation type="submission" date="2019-08" db="EMBL/GenBank/DDBJ databases">
        <title>Identification of a novel species of the genus Boseongicola.</title>
        <authorList>
            <person name="Zhang X.-Q."/>
        </authorList>
    </citation>
    <scope>NUCLEOTIDE SEQUENCE [LARGE SCALE GENOMIC DNA]</scope>
    <source>
        <strain evidence="2 3">HY14</strain>
    </source>
</reference>
<comment type="caution">
    <text evidence="2">The sequence shown here is derived from an EMBL/GenBank/DDBJ whole genome shotgun (WGS) entry which is preliminary data.</text>
</comment>
<feature type="transmembrane region" description="Helical" evidence="1">
    <location>
        <begin position="67"/>
        <end position="87"/>
    </location>
</feature>
<dbReference type="RefSeq" id="WP_148377928.1">
    <property type="nucleotide sequence ID" value="NZ_VSIY01000006.1"/>
</dbReference>
<dbReference type="InterPro" id="IPR017581">
    <property type="entry name" value="AtpR-like"/>
</dbReference>
<sequence length="96" mass="9885">MAIDWTMLGLGALAGALASALFFAGLAWGMRLALRARHPLPVLFLSGVIRIGALLAVGWLVAGQGAASLAGFALAFLVVRFGIIAFARPRSAHEAA</sequence>
<protein>
    <submittedName>
        <fullName evidence="2">ATP synthase subunit AtpR</fullName>
    </submittedName>
</protein>
<keyword evidence="3" id="KW-1185">Reference proteome</keyword>
<name>A0A5D0RLV8_9RHOB</name>
<evidence type="ECO:0000313" key="3">
    <source>
        <dbReference type="Proteomes" id="UP000322080"/>
    </source>
</evidence>
<organism evidence="2 3">
    <name type="scientific">Maritimibacter fusiformis</name>
    <dbReference type="NCBI Taxonomy" id="2603819"/>
    <lineage>
        <taxon>Bacteria</taxon>
        <taxon>Pseudomonadati</taxon>
        <taxon>Pseudomonadota</taxon>
        <taxon>Alphaproteobacteria</taxon>
        <taxon>Rhodobacterales</taxon>
        <taxon>Roseobacteraceae</taxon>
        <taxon>Maritimibacter</taxon>
    </lineage>
</organism>
<feature type="transmembrane region" description="Helical" evidence="1">
    <location>
        <begin position="40"/>
        <end position="61"/>
    </location>
</feature>
<keyword evidence="1" id="KW-0472">Membrane</keyword>
<gene>
    <name evidence="2" type="ORF">FVF75_09450</name>
</gene>
<keyword evidence="1" id="KW-0812">Transmembrane</keyword>
<dbReference type="Proteomes" id="UP000322080">
    <property type="component" value="Unassembled WGS sequence"/>
</dbReference>
<proteinExistence type="predicted"/>
<keyword evidence="1" id="KW-1133">Transmembrane helix</keyword>